<dbReference type="EMBL" id="SNYJ01000001">
    <property type="protein sequence ID" value="TDQ42925.1"/>
    <property type="molecule type" value="Genomic_DNA"/>
</dbReference>
<reference evidence="11 12" key="1">
    <citation type="submission" date="2019-03" db="EMBL/GenBank/DDBJ databases">
        <title>Genomic Encyclopedia of Type Strains, Phase IV (KMG-IV): sequencing the most valuable type-strain genomes for metagenomic binning, comparative biology and taxonomic classification.</title>
        <authorList>
            <person name="Goeker M."/>
        </authorList>
    </citation>
    <scope>NUCLEOTIDE SEQUENCE [LARGE SCALE GENOMIC DNA]</scope>
    <source>
        <strain evidence="11 12">DSM 28697</strain>
    </source>
</reference>
<evidence type="ECO:0000313" key="11">
    <source>
        <dbReference type="EMBL" id="TDQ42925.1"/>
    </source>
</evidence>
<evidence type="ECO:0000256" key="5">
    <source>
        <dbReference type="ARBA" id="ARBA00022967"/>
    </source>
</evidence>
<evidence type="ECO:0000256" key="3">
    <source>
        <dbReference type="ARBA" id="ARBA00022741"/>
    </source>
</evidence>
<comment type="function">
    <text evidence="9">Part of the ABC transporter complex PotABCD involved in spermidine/putrescine import. Responsible for energy coupling to the transport system.</text>
</comment>
<keyword evidence="4 9" id="KW-0067">ATP-binding</keyword>
<comment type="subunit">
    <text evidence="9">The complex is composed of two ATP-binding proteins (PotA), two transmembrane proteins (PotB and PotC) and a solute-binding protein (PotD).</text>
</comment>
<proteinExistence type="inferred from homology"/>
<comment type="subunit">
    <text evidence="8">The complex is composed of two ATP-binding proteins (OpuCA), two transmembrane proteins (OpuCB and OpuCD) and a solute-binding protein (OpuCC).</text>
</comment>
<dbReference type="AlphaFoldDB" id="A0A4R6UDP6"/>
<evidence type="ECO:0000259" key="10">
    <source>
        <dbReference type="PROSITE" id="PS50893"/>
    </source>
</evidence>
<dbReference type="PANTHER" id="PTHR42781">
    <property type="entry name" value="SPERMIDINE/PUTRESCINE IMPORT ATP-BINDING PROTEIN POTA"/>
    <property type="match status" value="1"/>
</dbReference>
<sequence>MTKGISIRGVSRQFGENTALRHVDLEVREGEFFSLLGPSGCGKTTLLNIIAGFLDPSSGDVYLDETDVTALPPFRRKMGMVFQNYALFPHLSVFDNVAYGLRVKKMPKADIAKKVEEVLALVRLEAYADRMPQQLSGGQQQRVAIARAMAIEPSVLLLDEPLSNLDAKLRKDMQTELRRIQRSIGITTILVTHDQEEALSLSDRIGILGDGELQQVGEPMQVYRQPANRFVAEFIGQVNILEGRKNNARSGDDVFHYDVSTHANETGGLHIAVPNEPALDQEADVQCMLRPERITIGAKPVTPGINHVTGVLKDVSYAGELLRLRFELKGRGELIVHATDPNFPTLPKAGEEMELSWRNEDIIPLVQRGDATWQNQ</sequence>
<evidence type="ECO:0000313" key="12">
    <source>
        <dbReference type="Proteomes" id="UP000295632"/>
    </source>
</evidence>
<keyword evidence="12" id="KW-1185">Reference proteome</keyword>
<dbReference type="RefSeq" id="WP_133578745.1">
    <property type="nucleotide sequence ID" value="NZ_SNYJ01000001.1"/>
</dbReference>
<keyword evidence="1 9" id="KW-0813">Transport</keyword>
<dbReference type="Proteomes" id="UP000295632">
    <property type="component" value="Unassembled WGS sequence"/>
</dbReference>
<dbReference type="GO" id="GO:0016887">
    <property type="term" value="F:ATP hydrolysis activity"/>
    <property type="evidence" value="ECO:0007669"/>
    <property type="project" value="InterPro"/>
</dbReference>
<dbReference type="SUPFAM" id="SSF50331">
    <property type="entry name" value="MOP-like"/>
    <property type="match status" value="1"/>
</dbReference>
<dbReference type="GO" id="GO:0015418">
    <property type="term" value="F:ABC-type quaternary ammonium compound transporting activity"/>
    <property type="evidence" value="ECO:0007669"/>
    <property type="project" value="UniProtKB-EC"/>
</dbReference>
<comment type="catalytic activity">
    <reaction evidence="7">
        <text>a quaternary ammonium(out) + ATP + H2O = a quaternary ammonium(in) + ADP + phosphate + H(+)</text>
        <dbReference type="Rhea" id="RHEA:11036"/>
        <dbReference type="ChEBI" id="CHEBI:15377"/>
        <dbReference type="ChEBI" id="CHEBI:15378"/>
        <dbReference type="ChEBI" id="CHEBI:30616"/>
        <dbReference type="ChEBI" id="CHEBI:35267"/>
        <dbReference type="ChEBI" id="CHEBI:43474"/>
        <dbReference type="ChEBI" id="CHEBI:456216"/>
        <dbReference type="EC" id="7.6.2.9"/>
    </reaction>
</comment>
<keyword evidence="6 9" id="KW-0472">Membrane</keyword>
<dbReference type="InterPro" id="IPR013611">
    <property type="entry name" value="Transp-assoc_OB_typ2"/>
</dbReference>
<feature type="domain" description="ABC transporter" evidence="10">
    <location>
        <begin position="5"/>
        <end position="235"/>
    </location>
</feature>
<keyword evidence="5 9" id="KW-1278">Translocase</keyword>
<dbReference type="InterPro" id="IPR027417">
    <property type="entry name" value="P-loop_NTPase"/>
</dbReference>
<dbReference type="InterPro" id="IPR017871">
    <property type="entry name" value="ABC_transporter-like_CS"/>
</dbReference>
<dbReference type="Pfam" id="PF08402">
    <property type="entry name" value="TOBE_2"/>
    <property type="match status" value="1"/>
</dbReference>
<dbReference type="InterPro" id="IPR050093">
    <property type="entry name" value="ABC_SmlMolc_Importer"/>
</dbReference>
<name>A0A4R6UDP6_9BACI</name>
<dbReference type="InterPro" id="IPR005893">
    <property type="entry name" value="PotA-like"/>
</dbReference>
<evidence type="ECO:0000256" key="1">
    <source>
        <dbReference type="ARBA" id="ARBA00022448"/>
    </source>
</evidence>
<comment type="caution">
    <text evidence="11">The sequence shown here is derived from an EMBL/GenBank/DDBJ whole genome shotgun (WGS) entry which is preliminary data.</text>
</comment>
<protein>
    <recommendedName>
        <fullName evidence="9">Spermidine/putrescine import ATP-binding protein PotA</fullName>
        <ecNumber evidence="9">7.6.2.11</ecNumber>
    </recommendedName>
</protein>
<dbReference type="PANTHER" id="PTHR42781:SF4">
    <property type="entry name" value="SPERMIDINE_PUTRESCINE IMPORT ATP-BINDING PROTEIN POTA"/>
    <property type="match status" value="1"/>
</dbReference>
<dbReference type="NCBIfam" id="TIGR01187">
    <property type="entry name" value="potA"/>
    <property type="match status" value="1"/>
</dbReference>
<dbReference type="PROSITE" id="PS00211">
    <property type="entry name" value="ABC_TRANSPORTER_1"/>
    <property type="match status" value="1"/>
</dbReference>
<dbReference type="SMART" id="SM00382">
    <property type="entry name" value="AAA"/>
    <property type="match status" value="1"/>
</dbReference>
<organism evidence="11 12">
    <name type="scientific">Aureibacillus halotolerans</name>
    <dbReference type="NCBI Taxonomy" id="1508390"/>
    <lineage>
        <taxon>Bacteria</taxon>
        <taxon>Bacillati</taxon>
        <taxon>Bacillota</taxon>
        <taxon>Bacilli</taxon>
        <taxon>Bacillales</taxon>
        <taxon>Bacillaceae</taxon>
        <taxon>Aureibacillus</taxon>
    </lineage>
</organism>
<dbReference type="Gene3D" id="3.40.50.300">
    <property type="entry name" value="P-loop containing nucleotide triphosphate hydrolases"/>
    <property type="match status" value="1"/>
</dbReference>
<dbReference type="InterPro" id="IPR003593">
    <property type="entry name" value="AAA+_ATPase"/>
</dbReference>
<dbReference type="InterPro" id="IPR008995">
    <property type="entry name" value="Mo/tungstate-bd_C_term_dom"/>
</dbReference>
<dbReference type="PROSITE" id="PS50893">
    <property type="entry name" value="ABC_TRANSPORTER_2"/>
    <property type="match status" value="1"/>
</dbReference>
<dbReference type="InterPro" id="IPR003439">
    <property type="entry name" value="ABC_transporter-like_ATP-bd"/>
</dbReference>
<comment type="similarity">
    <text evidence="9">Belongs to the ABC transporter superfamily. Spermidine/putrescine importer (TC 3.A.1.11.1) family.</text>
</comment>
<dbReference type="FunFam" id="3.40.50.300:FF:000425">
    <property type="entry name" value="Probable ABC transporter, ATP-binding subunit"/>
    <property type="match status" value="1"/>
</dbReference>
<dbReference type="OrthoDB" id="9790614at2"/>
<dbReference type="EC" id="7.6.2.11" evidence="9"/>
<evidence type="ECO:0000256" key="7">
    <source>
        <dbReference type="ARBA" id="ARBA00052482"/>
    </source>
</evidence>
<dbReference type="Gene3D" id="2.40.50.100">
    <property type="match status" value="1"/>
</dbReference>
<evidence type="ECO:0000256" key="8">
    <source>
        <dbReference type="ARBA" id="ARBA00063934"/>
    </source>
</evidence>
<evidence type="ECO:0000256" key="9">
    <source>
        <dbReference type="RuleBase" id="RU364083"/>
    </source>
</evidence>
<dbReference type="GO" id="GO:0005524">
    <property type="term" value="F:ATP binding"/>
    <property type="evidence" value="ECO:0007669"/>
    <property type="project" value="UniProtKB-KW"/>
</dbReference>
<dbReference type="GO" id="GO:0043190">
    <property type="term" value="C:ATP-binding cassette (ABC) transporter complex"/>
    <property type="evidence" value="ECO:0007669"/>
    <property type="project" value="InterPro"/>
</dbReference>
<gene>
    <name evidence="9" type="primary">potA</name>
    <name evidence="11" type="ORF">EV213_101355</name>
</gene>
<comment type="catalytic activity">
    <reaction evidence="9">
        <text>ATP + H2O + polyamine-[polyamine-binding protein]Side 1 = ADP + phosphate + polyamineSide 2 + [polyamine-binding protein]Side 1.</text>
        <dbReference type="EC" id="7.6.2.11"/>
    </reaction>
</comment>
<evidence type="ECO:0000256" key="6">
    <source>
        <dbReference type="ARBA" id="ARBA00023136"/>
    </source>
</evidence>
<evidence type="ECO:0000256" key="4">
    <source>
        <dbReference type="ARBA" id="ARBA00022840"/>
    </source>
</evidence>
<keyword evidence="3 9" id="KW-0547">Nucleotide-binding</keyword>
<dbReference type="SUPFAM" id="SSF52540">
    <property type="entry name" value="P-loop containing nucleoside triphosphate hydrolases"/>
    <property type="match status" value="1"/>
</dbReference>
<dbReference type="Pfam" id="PF00005">
    <property type="entry name" value="ABC_tran"/>
    <property type="match status" value="1"/>
</dbReference>
<dbReference type="GO" id="GO:0015417">
    <property type="term" value="F:ABC-type polyamine transporter activity"/>
    <property type="evidence" value="ECO:0007669"/>
    <property type="project" value="UniProtKB-EC"/>
</dbReference>
<evidence type="ECO:0000256" key="2">
    <source>
        <dbReference type="ARBA" id="ARBA00022475"/>
    </source>
</evidence>
<accession>A0A4R6UDP6</accession>
<keyword evidence="2 9" id="KW-1003">Cell membrane</keyword>